<dbReference type="NCBIfam" id="TIGR03369">
    <property type="entry name" value="cellulose_bcsE"/>
    <property type="match status" value="1"/>
</dbReference>
<dbReference type="KEGG" id="ege:EM595_3356"/>
<proteinExistence type="predicted"/>
<dbReference type="EMBL" id="LN907827">
    <property type="protein sequence ID" value="CUU25587.1"/>
    <property type="molecule type" value="Genomic_DNA"/>
</dbReference>
<sequence>MKKPWSLGLKQVQSEFIMMDTPGCYWVTATREEDGRTFIRQVIASQQALTLISSAEKPQRLLQPVPAEGPDRIPMYSLKKNRKSLLQLSDDLMRIHNSKSGLMVFYCDVSHWNTLSGQEISDWLKKTRRRLITQKITLLILTTGFEISHLRNHLQHCFRQLDGAAHIDHQQDSWQYRISWWNYNNVLIADRAVRLTLTQERFTALPQSEKNQPLSLNDENNYIAEQQVLEGAPPLSKQWLLYESNAQVFSRAQQASTATVIFSLARNEQINELAEYIHGLRLTRGSGLKIVLREMQTSLRYSDERLLLACGVNVIVPHGASLSRFLSALEGIQGQIWSRHIPGDLTLLKNAMQPLQERGYLSLDAFCDAVRRLVSNTVLPENGKGLLVALRPVPGMKAEQLIALCKPRRYGDLATLTGQRICLFLSSCRYSDLDTALRSIFRLPHDEIFSNRLVWFEDAQILTEISQMNDAPGAWHDLPLPTLAPVIKQPVSQQPRIHPQPVTLLQNEVESE</sequence>
<name>A0A0U5LA37_9GAMM</name>
<reference evidence="3" key="1">
    <citation type="submission" date="2015-11" db="EMBL/GenBank/DDBJ databases">
        <authorList>
            <person name="Blom J."/>
        </authorList>
    </citation>
    <scope>NUCLEOTIDE SEQUENCE [LARGE SCALE GENOMIC DNA]</scope>
</reference>
<evidence type="ECO:0000313" key="3">
    <source>
        <dbReference type="Proteomes" id="UP000059419"/>
    </source>
</evidence>
<dbReference type="AlphaFoldDB" id="A0A0U5LA37"/>
<gene>
    <name evidence="2" type="ORF">EM595_3356</name>
</gene>
<dbReference type="RefSeq" id="WP_067434711.1">
    <property type="nucleotide sequence ID" value="NZ_LN907827.1"/>
</dbReference>
<evidence type="ECO:0000313" key="2">
    <source>
        <dbReference type="EMBL" id="CUU25587.1"/>
    </source>
</evidence>
<dbReference type="Pfam" id="PF10995">
    <property type="entry name" value="CBP_BcsE"/>
    <property type="match status" value="1"/>
</dbReference>
<dbReference type="PATRIC" id="fig|1619313.3.peg.3483"/>
<dbReference type="GO" id="GO:0035438">
    <property type="term" value="F:cyclic-di-GMP binding"/>
    <property type="evidence" value="ECO:0007669"/>
    <property type="project" value="InterPro"/>
</dbReference>
<dbReference type="STRING" id="1619313.EM595_3356"/>
<dbReference type="InterPro" id="IPR017745">
    <property type="entry name" value="BcsE"/>
</dbReference>
<dbReference type="OrthoDB" id="5840260at2"/>
<dbReference type="Proteomes" id="UP000059419">
    <property type="component" value="Chromosome 1"/>
</dbReference>
<organism evidence="2 3">
    <name type="scientific">Duffyella gerundensis</name>
    <dbReference type="NCBI Taxonomy" id="1619313"/>
    <lineage>
        <taxon>Bacteria</taxon>
        <taxon>Pseudomonadati</taxon>
        <taxon>Pseudomonadota</taxon>
        <taxon>Gammaproteobacteria</taxon>
        <taxon>Enterobacterales</taxon>
        <taxon>Erwiniaceae</taxon>
        <taxon>Duffyella</taxon>
    </lineage>
</organism>
<protein>
    <recommendedName>
        <fullName evidence="1">Cellulose biosynthesis protein BcsE</fullName>
    </recommendedName>
</protein>
<accession>A0A0U5LA37</accession>
<keyword evidence="3" id="KW-1185">Reference proteome</keyword>
<evidence type="ECO:0000256" key="1">
    <source>
        <dbReference type="NCBIfam" id="TIGR03369"/>
    </source>
</evidence>